<proteinExistence type="predicted"/>
<protein>
    <submittedName>
        <fullName evidence="1">Uncharacterized protein</fullName>
    </submittedName>
</protein>
<evidence type="ECO:0000313" key="2">
    <source>
        <dbReference type="Proteomes" id="UP000189933"/>
    </source>
</evidence>
<sequence>MKKSQRLILFLLTIIIFNTLTPVYASDADIYRAALNAGKKARKDLKIGIKKGKENFIKGAITGIKSIDKQLKNGEISAGTVGVLYLKGLVSEEFAKKHMPQRQFKALKKATQQSDLITFFSPSNWVGDRPKNIPEALKLIFEKSTDIKDFIDTYRELKDDENPLKISEKELNKFLKK</sequence>
<dbReference type="EMBL" id="FUXM01000009">
    <property type="protein sequence ID" value="SJZ85983.1"/>
    <property type="molecule type" value="Genomic_DNA"/>
</dbReference>
<keyword evidence="2" id="KW-1185">Reference proteome</keyword>
<reference evidence="2" key="1">
    <citation type="submission" date="2017-02" db="EMBL/GenBank/DDBJ databases">
        <authorList>
            <person name="Varghese N."/>
            <person name="Submissions S."/>
        </authorList>
    </citation>
    <scope>NUCLEOTIDE SEQUENCE [LARGE SCALE GENOMIC DNA]</scope>
    <source>
        <strain evidence="2">DSM 16521</strain>
    </source>
</reference>
<name>A0A1T4P392_9FIRM</name>
<evidence type="ECO:0000313" key="1">
    <source>
        <dbReference type="EMBL" id="SJZ85983.1"/>
    </source>
</evidence>
<accession>A0A1T4P392</accession>
<organism evidence="1 2">
    <name type="scientific">Carboxydocella sporoproducens DSM 16521</name>
    <dbReference type="NCBI Taxonomy" id="1121270"/>
    <lineage>
        <taxon>Bacteria</taxon>
        <taxon>Bacillati</taxon>
        <taxon>Bacillota</taxon>
        <taxon>Clostridia</taxon>
        <taxon>Eubacteriales</taxon>
        <taxon>Clostridiales Family XVI. Incertae Sedis</taxon>
        <taxon>Carboxydocella</taxon>
    </lineage>
</organism>
<gene>
    <name evidence="1" type="ORF">SAMN02745885_01140</name>
</gene>
<dbReference type="Proteomes" id="UP000189933">
    <property type="component" value="Unassembled WGS sequence"/>
</dbReference>
<dbReference type="AlphaFoldDB" id="A0A1T4P392"/>
<dbReference type="RefSeq" id="WP_078665223.1">
    <property type="nucleotide sequence ID" value="NZ_FUXM01000009.1"/>
</dbReference>